<keyword evidence="7" id="KW-0807">Transducer</keyword>
<comment type="function">
    <text evidence="7">Gustatory receptor which mediates acceptance or avoidance behavior, depending on its substrates.</text>
</comment>
<dbReference type="Pfam" id="PF08395">
    <property type="entry name" value="7tm_7"/>
    <property type="match status" value="1"/>
</dbReference>
<feature type="transmembrane region" description="Helical" evidence="7">
    <location>
        <begin position="285"/>
        <end position="306"/>
    </location>
</feature>
<reference evidence="8 9" key="1">
    <citation type="submission" date="2024-05" db="EMBL/GenBank/DDBJ databases">
        <title>Genetic variation in Jamaican populations of the coffee berry borer (Hypothenemus hampei).</title>
        <authorList>
            <person name="Errbii M."/>
            <person name="Myrie A."/>
        </authorList>
    </citation>
    <scope>NUCLEOTIDE SEQUENCE [LARGE SCALE GENOMIC DNA]</scope>
    <source>
        <strain evidence="8">JA-Hopewell-2020-01-JO</strain>
        <tissue evidence="8">Whole body</tissue>
    </source>
</reference>
<evidence type="ECO:0000256" key="5">
    <source>
        <dbReference type="ARBA" id="ARBA00023136"/>
    </source>
</evidence>
<dbReference type="GO" id="GO:0051606">
    <property type="term" value="P:detection of stimulus"/>
    <property type="evidence" value="ECO:0007669"/>
    <property type="project" value="UniProtKB-ARBA"/>
</dbReference>
<dbReference type="AlphaFoldDB" id="A0ABD1FF21"/>
<sequence length="412" mass="47676">MVFYETFKWLALFGKISGHFPVQNVLKNDPSLLRYKMFSGATFYALSIYLVCCYFQFLHYGCQFTIETRFHQLLETMVYGIILRSFFSFSFCLYYHAKHVPKVIMLLDSFDKHRNGIVIQKTSSMFNRVIFDIIIPMALTLSLSGLYFLESSQLVRKIYKTKESQEDHISSAFFGICGIWHTLPPMYFIYFSIKISIGFNQINQTLVQKQYCSNYFNNDKQIEPFDKDMGENISKLRLLHNLLSEATFCLSRCYGSFMAVNTLFLIVAVVVHISTYVCATKDTNVLMLVCVDSFNFFVITVVASVIKKKAVKVARLFQGIPTSALSEKSREEIQLWLLQLTVHPIQVNAGGYFILDKSQSFEVSKVHLFVGLLKVKTIIMYKMSYFLHFSNVTKNKIKRHLPIFVGLLHINN</sequence>
<dbReference type="EMBL" id="JBDJPC010000001">
    <property type="protein sequence ID" value="KAL1517238.1"/>
    <property type="molecule type" value="Genomic_DNA"/>
</dbReference>
<evidence type="ECO:0000256" key="2">
    <source>
        <dbReference type="ARBA" id="ARBA00022475"/>
    </source>
</evidence>
<feature type="transmembrane region" description="Helical" evidence="7">
    <location>
        <begin position="129"/>
        <end position="149"/>
    </location>
</feature>
<comment type="caution">
    <text evidence="8">The sequence shown here is derived from an EMBL/GenBank/DDBJ whole genome shotgun (WGS) entry which is preliminary data.</text>
</comment>
<accession>A0ABD1FF21</accession>
<feature type="transmembrane region" description="Helical" evidence="7">
    <location>
        <begin position="77"/>
        <end position="97"/>
    </location>
</feature>
<evidence type="ECO:0000313" key="9">
    <source>
        <dbReference type="Proteomes" id="UP001566132"/>
    </source>
</evidence>
<comment type="similarity">
    <text evidence="7">Belongs to the insect chemoreceptor superfamily. Gustatory receptor (GR) family.</text>
</comment>
<dbReference type="GO" id="GO:0007165">
    <property type="term" value="P:signal transduction"/>
    <property type="evidence" value="ECO:0007669"/>
    <property type="project" value="UniProtKB-KW"/>
</dbReference>
<evidence type="ECO:0000256" key="7">
    <source>
        <dbReference type="RuleBase" id="RU363108"/>
    </source>
</evidence>
<dbReference type="PANTHER" id="PTHR21421:SF29">
    <property type="entry name" value="GUSTATORY RECEPTOR 5A FOR TREHALOSE-RELATED"/>
    <property type="match status" value="1"/>
</dbReference>
<keyword evidence="6 7" id="KW-0675">Receptor</keyword>
<evidence type="ECO:0000256" key="3">
    <source>
        <dbReference type="ARBA" id="ARBA00022692"/>
    </source>
</evidence>
<feature type="transmembrane region" description="Helical" evidence="7">
    <location>
        <begin position="37"/>
        <end position="57"/>
    </location>
</feature>
<comment type="subcellular location">
    <subcellularLocation>
        <location evidence="1 7">Cell membrane</location>
        <topology evidence="1 7">Multi-pass membrane protein</topology>
    </subcellularLocation>
</comment>
<dbReference type="Proteomes" id="UP001566132">
    <property type="component" value="Unassembled WGS sequence"/>
</dbReference>
<evidence type="ECO:0000256" key="1">
    <source>
        <dbReference type="ARBA" id="ARBA00004651"/>
    </source>
</evidence>
<keyword evidence="3 7" id="KW-0812">Transmembrane</keyword>
<keyword evidence="9" id="KW-1185">Reference proteome</keyword>
<evidence type="ECO:0000256" key="6">
    <source>
        <dbReference type="ARBA" id="ARBA00023170"/>
    </source>
</evidence>
<name>A0ABD1FF21_HYPHA</name>
<evidence type="ECO:0000256" key="4">
    <source>
        <dbReference type="ARBA" id="ARBA00022989"/>
    </source>
</evidence>
<feature type="transmembrane region" description="Helical" evidence="7">
    <location>
        <begin position="169"/>
        <end position="190"/>
    </location>
</feature>
<feature type="transmembrane region" description="Helical" evidence="7">
    <location>
        <begin position="253"/>
        <end position="273"/>
    </location>
</feature>
<proteinExistence type="inferred from homology"/>
<keyword evidence="5 7" id="KW-0472">Membrane</keyword>
<keyword evidence="2 7" id="KW-1003">Cell membrane</keyword>
<dbReference type="InterPro" id="IPR013604">
    <property type="entry name" value="7TM_chemorcpt"/>
</dbReference>
<gene>
    <name evidence="8" type="ORF">ABEB36_001027</name>
</gene>
<protein>
    <recommendedName>
        <fullName evidence="7">Gustatory receptor</fullName>
    </recommendedName>
</protein>
<organism evidence="8 9">
    <name type="scientific">Hypothenemus hampei</name>
    <name type="common">Coffee berry borer</name>
    <dbReference type="NCBI Taxonomy" id="57062"/>
    <lineage>
        <taxon>Eukaryota</taxon>
        <taxon>Metazoa</taxon>
        <taxon>Ecdysozoa</taxon>
        <taxon>Arthropoda</taxon>
        <taxon>Hexapoda</taxon>
        <taxon>Insecta</taxon>
        <taxon>Pterygota</taxon>
        <taxon>Neoptera</taxon>
        <taxon>Endopterygota</taxon>
        <taxon>Coleoptera</taxon>
        <taxon>Polyphaga</taxon>
        <taxon>Cucujiformia</taxon>
        <taxon>Curculionidae</taxon>
        <taxon>Scolytinae</taxon>
        <taxon>Hypothenemus</taxon>
    </lineage>
</organism>
<evidence type="ECO:0000313" key="8">
    <source>
        <dbReference type="EMBL" id="KAL1517238.1"/>
    </source>
</evidence>
<keyword evidence="4 7" id="KW-1133">Transmembrane helix</keyword>
<dbReference type="GO" id="GO:0005886">
    <property type="term" value="C:plasma membrane"/>
    <property type="evidence" value="ECO:0007669"/>
    <property type="project" value="UniProtKB-SubCell"/>
</dbReference>
<dbReference type="GO" id="GO:0038023">
    <property type="term" value="F:signaling receptor activity"/>
    <property type="evidence" value="ECO:0007669"/>
    <property type="project" value="UniProtKB-ARBA"/>
</dbReference>
<dbReference type="PANTHER" id="PTHR21421">
    <property type="entry name" value="GUSTATORY RECEPTOR"/>
    <property type="match status" value="1"/>
</dbReference>
<comment type="caution">
    <text evidence="7">Lacks conserved residue(s) required for the propagation of feature annotation.</text>
</comment>